<dbReference type="Proteomes" id="UP000295075">
    <property type="component" value="Unassembled WGS sequence"/>
</dbReference>
<dbReference type="OrthoDB" id="3492053at2"/>
<evidence type="ECO:0000313" key="2">
    <source>
        <dbReference type="Proteomes" id="UP000295075"/>
    </source>
</evidence>
<name>A0A4R4Q5X2_9ACTN</name>
<comment type="caution">
    <text evidence="1">The sequence shown here is derived from an EMBL/GenBank/DDBJ whole genome shotgun (WGS) entry which is preliminary data.</text>
</comment>
<keyword evidence="2" id="KW-1185">Reference proteome</keyword>
<protein>
    <submittedName>
        <fullName evidence="1">Uncharacterized protein</fullName>
    </submittedName>
</protein>
<accession>A0A4R4Q5X2</accession>
<proteinExistence type="predicted"/>
<organism evidence="1 2">
    <name type="scientific">Kribbella albertanoniae</name>
    <dbReference type="NCBI Taxonomy" id="1266829"/>
    <lineage>
        <taxon>Bacteria</taxon>
        <taxon>Bacillati</taxon>
        <taxon>Actinomycetota</taxon>
        <taxon>Actinomycetes</taxon>
        <taxon>Propionibacteriales</taxon>
        <taxon>Kribbellaceae</taxon>
        <taxon>Kribbella</taxon>
    </lineage>
</organism>
<dbReference type="EMBL" id="SMKA01000044">
    <property type="protein sequence ID" value="TDC30518.1"/>
    <property type="molecule type" value="Genomic_DNA"/>
</dbReference>
<dbReference type="RefSeq" id="WP_132406255.1">
    <property type="nucleotide sequence ID" value="NZ_SMKA01000044.1"/>
</dbReference>
<sequence>MPEPREGNLVGIDPVAFKAMNTDLAKVKALIDANLPKLRTAFAKIELQTGRIERLAAVSRWIDSEMPMLQRRQLLAQQLQKEALQFGVSQPMVRSESTGNFATTEAAVARAKALAAQYKEGELPAAVWDEVMQNQHDPDFAEAFVKAIGPEAARLLGASTGNPEAWNDRNDPAAAGRYVALANLFATASHRGVITDDWLDKFPGLVDLMRHGTWNNGVLVRAGQRALDSLQVMPGNNKRTAEVLTIVARSPIAAAQLYASRLEILQRMMQGELAGWTSTSDPALGDPLGKFLTAATVDARKQYEGLRTSATWPNPTDELVRNMLLSLKDRPGQTPFAGVQKAYTAIVTEYFDDLYQSVSGPMVPKYFADGDPGRQGVEAPREAWSAIVQQAMWNPEYAAALSLFFQAKYQEKSQAIDALTPRKGATAQTSLWNWHNGQFRGWFTLRIAVLRQQKKDEVAAYNAKVQEYTGYIIDTASAGALAGGGVSGVTTAAGKTISGLFKSSTVTDIKGLVASWFEREVEKDTLKTEWATDSSAWQVKARDLLKTPAEPVTDASGHVWTGDPGRYEKMYGAKFTTGSESAPFLDVASMSPAGRRAFAAWLEDPAVQQAIWSRASPELGGYQASISGG</sequence>
<reference evidence="1 2" key="1">
    <citation type="submission" date="2019-03" db="EMBL/GenBank/DDBJ databases">
        <title>Draft genome sequences of novel Actinobacteria.</title>
        <authorList>
            <person name="Sahin N."/>
            <person name="Ay H."/>
            <person name="Saygin H."/>
        </authorList>
    </citation>
    <scope>NUCLEOTIDE SEQUENCE [LARGE SCALE GENOMIC DNA]</scope>
    <source>
        <strain evidence="1 2">JCM 30547</strain>
    </source>
</reference>
<gene>
    <name evidence="1" type="ORF">E1261_13050</name>
</gene>
<evidence type="ECO:0000313" key="1">
    <source>
        <dbReference type="EMBL" id="TDC30518.1"/>
    </source>
</evidence>
<dbReference type="AlphaFoldDB" id="A0A4R4Q5X2"/>